<reference evidence="1" key="1">
    <citation type="submission" date="2021-03" db="EMBL/GenBank/DDBJ databases">
        <title>Complete Genome of Pseudoalteromonas xiamenensis STKMTI.2, a new potential marine bacterium producing anti-Vibrio compounds.</title>
        <authorList>
            <person name="Handayani D.P."/>
            <person name="Isnansetyo A."/>
            <person name="Istiqomah I."/>
            <person name="Jumina J."/>
        </authorList>
    </citation>
    <scope>NUCLEOTIDE SEQUENCE</scope>
    <source>
        <strain evidence="1">STKMTI.2</strain>
    </source>
</reference>
<keyword evidence="2" id="KW-1185">Reference proteome</keyword>
<evidence type="ECO:0000313" key="2">
    <source>
        <dbReference type="Proteomes" id="UP000664904"/>
    </source>
</evidence>
<name>A0A975HN44_9GAMM</name>
<dbReference type="KEGG" id="pxi:J5O05_02435"/>
<sequence length="218" mass="25667">MKAPYIVDLSEQTGLYFDVADVFNRYQHQVTFQTHFLPRKRLDKSVEDASLDGLVMGVNPIWFGDLKHEKYLWTSPIFEDTDDFVSFHKIPFEYEGETSLHQKTIGGILGYKYFGVDELAAKDLLTRVNTNEEIHLLDMLLKQRLDVAIVSRSTRQYLEAKNHWLGLFHVSEIPHDRYTRHIMALRSRNDEFEIVAKLLENEQVRRELNLLSYKYQSP</sequence>
<dbReference type="RefSeq" id="WP_208843453.1">
    <property type="nucleotide sequence ID" value="NZ_CP072133.1"/>
</dbReference>
<accession>A0A975HN44</accession>
<dbReference type="AlphaFoldDB" id="A0A975HN44"/>
<gene>
    <name evidence="1" type="ORF">J5O05_02435</name>
</gene>
<organism evidence="1 2">
    <name type="scientific">Pseudoalteromonas xiamenensis</name>
    <dbReference type="NCBI Taxonomy" id="882626"/>
    <lineage>
        <taxon>Bacteria</taxon>
        <taxon>Pseudomonadati</taxon>
        <taxon>Pseudomonadota</taxon>
        <taxon>Gammaproteobacteria</taxon>
        <taxon>Alteromonadales</taxon>
        <taxon>Pseudoalteromonadaceae</taxon>
        <taxon>Pseudoalteromonas</taxon>
    </lineage>
</organism>
<dbReference type="SUPFAM" id="SSF53850">
    <property type="entry name" value="Periplasmic binding protein-like II"/>
    <property type="match status" value="1"/>
</dbReference>
<proteinExistence type="predicted"/>
<dbReference type="Proteomes" id="UP000664904">
    <property type="component" value="Chromosome"/>
</dbReference>
<dbReference type="EMBL" id="CP072133">
    <property type="protein sequence ID" value="QTH71830.1"/>
    <property type="molecule type" value="Genomic_DNA"/>
</dbReference>
<protein>
    <submittedName>
        <fullName evidence="1">ABC transporter substrate-binding protein</fullName>
    </submittedName>
</protein>
<evidence type="ECO:0000313" key="1">
    <source>
        <dbReference type="EMBL" id="QTH71830.1"/>
    </source>
</evidence>